<comment type="cofactor">
    <cofactor evidence="7">
        <name>heme</name>
        <dbReference type="ChEBI" id="CHEBI:30413"/>
    </cofactor>
</comment>
<dbReference type="PANTHER" id="PTHR24291">
    <property type="entry name" value="CYTOCHROME P450 FAMILY 4"/>
    <property type="match status" value="1"/>
</dbReference>
<dbReference type="GO" id="GO:0016705">
    <property type="term" value="F:oxidoreductase activity, acting on paired donors, with incorporation or reduction of molecular oxygen"/>
    <property type="evidence" value="ECO:0007669"/>
    <property type="project" value="InterPro"/>
</dbReference>
<dbReference type="InterPro" id="IPR002403">
    <property type="entry name" value="Cyt_P450_E_grp-IV"/>
</dbReference>
<evidence type="ECO:0000256" key="9">
    <source>
        <dbReference type="SAM" id="SignalP"/>
    </source>
</evidence>
<dbReference type="Gene3D" id="1.10.630.10">
    <property type="entry name" value="Cytochrome P450"/>
    <property type="match status" value="1"/>
</dbReference>
<protein>
    <submittedName>
        <fullName evidence="10">Cytochrome P450</fullName>
    </submittedName>
</protein>
<keyword evidence="11" id="KW-1185">Reference proteome</keyword>
<dbReference type="PANTHER" id="PTHR24291:SF50">
    <property type="entry name" value="BIFUNCTIONAL ALBAFLAVENONE MONOOXYGENASE_TERPENE SYNTHASE"/>
    <property type="match status" value="1"/>
</dbReference>
<dbReference type="InterPro" id="IPR036396">
    <property type="entry name" value="Cyt_P450_sf"/>
</dbReference>
<evidence type="ECO:0000256" key="4">
    <source>
        <dbReference type="ARBA" id="ARBA00023002"/>
    </source>
</evidence>
<dbReference type="InterPro" id="IPR017972">
    <property type="entry name" value="Cyt_P450_CS"/>
</dbReference>
<comment type="caution">
    <text evidence="10">The sequence shown here is derived from an EMBL/GenBank/DDBJ whole genome shotgun (WGS) entry which is preliminary data.</text>
</comment>
<dbReference type="Pfam" id="PF00067">
    <property type="entry name" value="p450"/>
    <property type="match status" value="1"/>
</dbReference>
<name>A0AAW2YMG8_9EUKA</name>
<sequence length="499" mass="57358">MIVLITALLSLPLILYISSTLINHNVRSKFKRVDNKAKHDTLETVGILTAFLNMLKQFFADIRFMAFCEFELYQKHGKDDGIFVSYLSFIENVVVINPEAIKTIMLHSITYPKYPLLLSSAFGDYASSFFGSNLAVIDGVEWRKQRHVINPAFYNLAKFYPAFEEHVDKFIKNVEHQKGPVNVPKNLANMTVDILGKTVLGQDFGAQDDKLNAIIDSYYFMMGNAFRPLYTVLPFLTKLPTKFNKDFNQHLNSFDDFIYDLIQKAHDKYKNGVDEQETLLDLMVKTQHEDSESKLDDKVLRDNTVLFFVAGHETTAVTLAFQLYRLGLHSEVQQKLYEEIIDVVNGDIENLSLDLLQEMDYMDAFIKESMRLHPPAQLPGRITAQDVTLCGYRIPKGTMVTPSIYGVHHSDVYYGQDVKQFRPERWLGEEAKKIHRFAHIPFSAGPRVCLGNNFSLIEQKLFLSKFLHKFIVKLQPDQINLERALDVNKDFAINVSTRQ</sequence>
<dbReference type="InterPro" id="IPR050196">
    <property type="entry name" value="Cytochrome_P450_Monoox"/>
</dbReference>
<keyword evidence="3 7" id="KW-0479">Metal-binding</keyword>
<feature type="signal peptide" evidence="9">
    <location>
        <begin position="1"/>
        <end position="19"/>
    </location>
</feature>
<keyword evidence="9" id="KW-0732">Signal</keyword>
<dbReference type="GO" id="GO:0004497">
    <property type="term" value="F:monooxygenase activity"/>
    <property type="evidence" value="ECO:0007669"/>
    <property type="project" value="UniProtKB-KW"/>
</dbReference>
<dbReference type="PRINTS" id="PR00465">
    <property type="entry name" value="EP450IV"/>
</dbReference>
<evidence type="ECO:0000256" key="1">
    <source>
        <dbReference type="ARBA" id="ARBA00010617"/>
    </source>
</evidence>
<proteinExistence type="inferred from homology"/>
<dbReference type="InterPro" id="IPR001128">
    <property type="entry name" value="Cyt_P450"/>
</dbReference>
<evidence type="ECO:0000256" key="7">
    <source>
        <dbReference type="PIRSR" id="PIRSR602403-1"/>
    </source>
</evidence>
<evidence type="ECO:0000256" key="8">
    <source>
        <dbReference type="RuleBase" id="RU000461"/>
    </source>
</evidence>
<keyword evidence="2 7" id="KW-0349">Heme</keyword>
<evidence type="ECO:0000313" key="10">
    <source>
        <dbReference type="EMBL" id="KAL0478347.1"/>
    </source>
</evidence>
<organism evidence="10 11">
    <name type="scientific">Acrasis kona</name>
    <dbReference type="NCBI Taxonomy" id="1008807"/>
    <lineage>
        <taxon>Eukaryota</taxon>
        <taxon>Discoba</taxon>
        <taxon>Heterolobosea</taxon>
        <taxon>Tetramitia</taxon>
        <taxon>Eutetramitia</taxon>
        <taxon>Acrasidae</taxon>
        <taxon>Acrasis</taxon>
    </lineage>
</organism>
<accession>A0AAW2YMG8</accession>
<dbReference type="PROSITE" id="PS00086">
    <property type="entry name" value="CYTOCHROME_P450"/>
    <property type="match status" value="1"/>
</dbReference>
<dbReference type="Proteomes" id="UP001431209">
    <property type="component" value="Unassembled WGS sequence"/>
</dbReference>
<evidence type="ECO:0000256" key="6">
    <source>
        <dbReference type="ARBA" id="ARBA00023033"/>
    </source>
</evidence>
<feature type="chain" id="PRO_5043733144" evidence="9">
    <location>
        <begin position="20"/>
        <end position="499"/>
    </location>
</feature>
<reference evidence="10 11" key="1">
    <citation type="submission" date="2024-03" db="EMBL/GenBank/DDBJ databases">
        <title>The Acrasis kona genome and developmental transcriptomes reveal deep origins of eukaryotic multicellular pathways.</title>
        <authorList>
            <person name="Sheikh S."/>
            <person name="Fu C.-J."/>
            <person name="Brown M.W."/>
            <person name="Baldauf S.L."/>
        </authorList>
    </citation>
    <scope>NUCLEOTIDE SEQUENCE [LARGE SCALE GENOMIC DNA]</scope>
    <source>
        <strain evidence="10 11">ATCC MYA-3509</strain>
    </source>
</reference>
<dbReference type="SUPFAM" id="SSF48264">
    <property type="entry name" value="Cytochrome P450"/>
    <property type="match status" value="1"/>
</dbReference>
<evidence type="ECO:0000313" key="11">
    <source>
        <dbReference type="Proteomes" id="UP001431209"/>
    </source>
</evidence>
<keyword evidence="5 7" id="KW-0408">Iron</keyword>
<keyword evidence="6 8" id="KW-0503">Monooxygenase</keyword>
<comment type="similarity">
    <text evidence="1 8">Belongs to the cytochrome P450 family.</text>
</comment>
<dbReference type="AlphaFoldDB" id="A0AAW2YMG8"/>
<dbReference type="GO" id="GO:0005506">
    <property type="term" value="F:iron ion binding"/>
    <property type="evidence" value="ECO:0007669"/>
    <property type="project" value="InterPro"/>
</dbReference>
<evidence type="ECO:0000256" key="3">
    <source>
        <dbReference type="ARBA" id="ARBA00022723"/>
    </source>
</evidence>
<dbReference type="EMBL" id="JAOPGA020000365">
    <property type="protein sequence ID" value="KAL0478347.1"/>
    <property type="molecule type" value="Genomic_DNA"/>
</dbReference>
<keyword evidence="4 8" id="KW-0560">Oxidoreductase</keyword>
<dbReference type="GO" id="GO:0020037">
    <property type="term" value="F:heme binding"/>
    <property type="evidence" value="ECO:0007669"/>
    <property type="project" value="InterPro"/>
</dbReference>
<evidence type="ECO:0000256" key="2">
    <source>
        <dbReference type="ARBA" id="ARBA00022617"/>
    </source>
</evidence>
<dbReference type="PRINTS" id="PR00385">
    <property type="entry name" value="P450"/>
</dbReference>
<gene>
    <name evidence="10" type="ORF">AKO1_008581</name>
</gene>
<evidence type="ECO:0000256" key="5">
    <source>
        <dbReference type="ARBA" id="ARBA00023004"/>
    </source>
</evidence>
<feature type="binding site" description="axial binding residue" evidence="7">
    <location>
        <position position="449"/>
    </location>
    <ligand>
        <name>heme</name>
        <dbReference type="ChEBI" id="CHEBI:30413"/>
    </ligand>
    <ligandPart>
        <name>Fe</name>
        <dbReference type="ChEBI" id="CHEBI:18248"/>
    </ligandPart>
</feature>